<evidence type="ECO:0000256" key="1">
    <source>
        <dbReference type="SAM" id="SignalP"/>
    </source>
</evidence>
<dbReference type="EMBL" id="JTFC01000143">
    <property type="protein sequence ID" value="RUS50429.1"/>
    <property type="molecule type" value="Genomic_DNA"/>
</dbReference>
<feature type="chain" id="PRO_5038237720" description="DUF5640 domain-containing protein" evidence="1">
    <location>
        <begin position="18"/>
        <end position="117"/>
    </location>
</feature>
<dbReference type="EMBL" id="JTFC01000155">
    <property type="protein sequence ID" value="RUS50231.1"/>
    <property type="molecule type" value="Genomic_DNA"/>
</dbReference>
<dbReference type="Proteomes" id="UP000288623">
    <property type="component" value="Unassembled WGS sequence"/>
</dbReference>
<comment type="caution">
    <text evidence="5">The sequence shown here is derived from an EMBL/GenBank/DDBJ whole genome shotgun (WGS) entry which is preliminary data.</text>
</comment>
<proteinExistence type="predicted"/>
<name>A0A433RP12_9BACL</name>
<sequence>MKWMRVLPIVLLTFLLAACGDSQLNLEGEWDANGSDGVAGSFDFKNNDLLTMDFGAMKFSYEWEVKGNQLHIVDKKDGEVKRDYFYEIEQHDKENITLYELDEDGKRVEGATIKLSK</sequence>
<reference evidence="5 6" key="1">
    <citation type="submission" date="2014-11" db="EMBL/GenBank/DDBJ databases">
        <title>Genome sequence and analysis of novel Kurthia sp.</title>
        <authorList>
            <person name="Lawson J.N."/>
            <person name="Gonzalez J.E."/>
            <person name="Rinauldi L."/>
            <person name="Xuan Z."/>
            <person name="Firman A."/>
            <person name="Shaddox L."/>
            <person name="Trudeau A."/>
            <person name="Shah S."/>
            <person name="Reiman D."/>
        </authorList>
    </citation>
    <scope>NUCLEOTIDE SEQUENCE [LARGE SCALE GENOMIC DNA]</scope>
    <source>
        <strain evidence="5 6">3B1D</strain>
    </source>
</reference>
<protein>
    <recommendedName>
        <fullName evidence="7">DUF5640 domain-containing protein</fullName>
    </recommendedName>
</protein>
<evidence type="ECO:0000313" key="3">
    <source>
        <dbReference type="EMBL" id="RUS50217.1"/>
    </source>
</evidence>
<evidence type="ECO:0000313" key="2">
    <source>
        <dbReference type="EMBL" id="RUS49878.1"/>
    </source>
</evidence>
<dbReference type="EMBL" id="JTFC01000185">
    <property type="protein sequence ID" value="RUS49878.1"/>
    <property type="molecule type" value="Genomic_DNA"/>
</dbReference>
<evidence type="ECO:0008006" key="7">
    <source>
        <dbReference type="Google" id="ProtNLM"/>
    </source>
</evidence>
<evidence type="ECO:0000313" key="6">
    <source>
        <dbReference type="Proteomes" id="UP000288623"/>
    </source>
</evidence>
<dbReference type="PROSITE" id="PS51257">
    <property type="entry name" value="PROKAR_LIPOPROTEIN"/>
    <property type="match status" value="1"/>
</dbReference>
<feature type="signal peptide" evidence="1">
    <location>
        <begin position="1"/>
        <end position="17"/>
    </location>
</feature>
<dbReference type="RefSeq" id="WP_126992107.1">
    <property type="nucleotide sequence ID" value="NZ_JTFC01000143.1"/>
</dbReference>
<dbReference type="OrthoDB" id="9896908at2"/>
<keyword evidence="6" id="KW-1185">Reference proteome</keyword>
<dbReference type="AlphaFoldDB" id="A0A433RP12"/>
<gene>
    <name evidence="5" type="ORF">QI30_19225</name>
    <name evidence="4" type="ORF">QI30_19345</name>
    <name evidence="3" type="ORF">QI30_19410</name>
    <name evidence="2" type="ORF">QI30_19650</name>
</gene>
<keyword evidence="1" id="KW-0732">Signal</keyword>
<accession>A0A433RP12</accession>
<organism evidence="5 6">
    <name type="scientific">Candidatus Kurthia intestinigallinarum</name>
    <dbReference type="NCBI Taxonomy" id="1562256"/>
    <lineage>
        <taxon>Bacteria</taxon>
        <taxon>Bacillati</taxon>
        <taxon>Bacillota</taxon>
        <taxon>Bacilli</taxon>
        <taxon>Bacillales</taxon>
        <taxon>Caryophanaceae</taxon>
        <taxon>Kurthia</taxon>
    </lineage>
</organism>
<dbReference type="EMBL" id="JTFC01000161">
    <property type="protein sequence ID" value="RUS50217.1"/>
    <property type="molecule type" value="Genomic_DNA"/>
</dbReference>
<evidence type="ECO:0000313" key="4">
    <source>
        <dbReference type="EMBL" id="RUS50231.1"/>
    </source>
</evidence>
<evidence type="ECO:0000313" key="5">
    <source>
        <dbReference type="EMBL" id="RUS50429.1"/>
    </source>
</evidence>